<evidence type="ECO:0000256" key="1">
    <source>
        <dbReference type="SAM" id="Phobius"/>
    </source>
</evidence>
<dbReference type="InterPro" id="IPR007401">
    <property type="entry name" value="DUF454"/>
</dbReference>
<keyword evidence="1" id="KW-0472">Membrane</keyword>
<dbReference type="Proteomes" id="UP000484015">
    <property type="component" value="Unassembled WGS sequence"/>
</dbReference>
<gene>
    <name evidence="2" type="ORF">GM668_04780</name>
</gene>
<dbReference type="EMBL" id="WNLA01000002">
    <property type="protein sequence ID" value="MTW01399.1"/>
    <property type="molecule type" value="Genomic_DNA"/>
</dbReference>
<comment type="caution">
    <text evidence="2">The sequence shown here is derived from an EMBL/GenBank/DDBJ whole genome shotgun (WGS) entry which is preliminary data.</text>
</comment>
<dbReference type="GO" id="GO:0005886">
    <property type="term" value="C:plasma membrane"/>
    <property type="evidence" value="ECO:0007669"/>
    <property type="project" value="TreeGrafter"/>
</dbReference>
<protein>
    <submittedName>
        <fullName evidence="2">DUF454 family protein</fullName>
    </submittedName>
</protein>
<keyword evidence="3" id="KW-1185">Reference proteome</keyword>
<dbReference type="Pfam" id="PF04304">
    <property type="entry name" value="DUF454"/>
    <property type="match status" value="1"/>
</dbReference>
<dbReference type="PANTHER" id="PTHR35813:SF1">
    <property type="entry name" value="INNER MEMBRANE PROTEIN YBAN"/>
    <property type="match status" value="1"/>
</dbReference>
<dbReference type="PIRSF" id="PIRSF016789">
    <property type="entry name" value="DUF454"/>
    <property type="match status" value="1"/>
</dbReference>
<feature type="transmembrane region" description="Helical" evidence="1">
    <location>
        <begin position="93"/>
        <end position="111"/>
    </location>
</feature>
<dbReference type="PANTHER" id="PTHR35813">
    <property type="entry name" value="INNER MEMBRANE PROTEIN YBAN"/>
    <property type="match status" value="1"/>
</dbReference>
<sequence length="124" mass="13583">MRIAANILGSLAVLLAILGIFLPLLPTTPFLLLASACYARGSPRLHHWLRSHPAFGKYLRDFEAGRGIPLRGKVLALAMMWASMLYSIWKVPLAVKFVLAAIACGVTVYLLRLPTTPRDSEDAP</sequence>
<dbReference type="AlphaFoldDB" id="A0A6L6PVY1"/>
<accession>A0A6L6PVY1</accession>
<name>A0A6L6PVY1_9BURK</name>
<evidence type="ECO:0000313" key="2">
    <source>
        <dbReference type="EMBL" id="MTW01399.1"/>
    </source>
</evidence>
<keyword evidence="1" id="KW-1133">Transmembrane helix</keyword>
<dbReference type="OrthoDB" id="9816293at2"/>
<reference evidence="2 3" key="1">
    <citation type="submission" date="2019-11" db="EMBL/GenBank/DDBJ databases">
        <title>Type strains purchased from KCTC, JCM and DSMZ.</title>
        <authorList>
            <person name="Lu H."/>
        </authorList>
    </citation>
    <scope>NUCLEOTIDE SEQUENCE [LARGE SCALE GENOMIC DNA]</scope>
    <source>
        <strain evidence="2 3">KCTC 42409</strain>
    </source>
</reference>
<evidence type="ECO:0000313" key="3">
    <source>
        <dbReference type="Proteomes" id="UP000484015"/>
    </source>
</evidence>
<organism evidence="2 3">
    <name type="scientific">Pseudoduganella ginsengisoli</name>
    <dbReference type="NCBI Taxonomy" id="1462440"/>
    <lineage>
        <taxon>Bacteria</taxon>
        <taxon>Pseudomonadati</taxon>
        <taxon>Pseudomonadota</taxon>
        <taxon>Betaproteobacteria</taxon>
        <taxon>Burkholderiales</taxon>
        <taxon>Oxalobacteraceae</taxon>
        <taxon>Telluria group</taxon>
        <taxon>Pseudoduganella</taxon>
    </lineage>
</organism>
<proteinExistence type="predicted"/>
<keyword evidence="1" id="KW-0812">Transmembrane</keyword>